<dbReference type="EMBL" id="JAAIYP010000034">
    <property type="protein sequence ID" value="NFV80051.1"/>
    <property type="molecule type" value="Genomic_DNA"/>
</dbReference>
<keyword evidence="2" id="KW-1185">Reference proteome</keyword>
<comment type="caution">
    <text evidence="1">The sequence shown here is derived from an EMBL/GenBank/DDBJ whole genome shotgun (WGS) entry which is preliminary data.</text>
</comment>
<organism evidence="1 2">
    <name type="scientific">Magnetospirillum aberrantis SpK</name>
    <dbReference type="NCBI Taxonomy" id="908842"/>
    <lineage>
        <taxon>Bacteria</taxon>
        <taxon>Pseudomonadati</taxon>
        <taxon>Pseudomonadota</taxon>
        <taxon>Alphaproteobacteria</taxon>
        <taxon>Rhodospirillales</taxon>
        <taxon>Rhodospirillaceae</taxon>
        <taxon>Magnetospirillum</taxon>
    </lineage>
</organism>
<dbReference type="Proteomes" id="UP000480684">
    <property type="component" value="Unassembled WGS sequence"/>
</dbReference>
<evidence type="ECO:0000313" key="2">
    <source>
        <dbReference type="Proteomes" id="UP000480684"/>
    </source>
</evidence>
<reference evidence="1 2" key="1">
    <citation type="submission" date="2020-02" db="EMBL/GenBank/DDBJ databases">
        <authorList>
            <person name="Dziuba M."/>
            <person name="Kuznetsov B."/>
            <person name="Mardanov A."/>
            <person name="Ravin N."/>
            <person name="Grouzdev D."/>
        </authorList>
    </citation>
    <scope>NUCLEOTIDE SEQUENCE [LARGE SCALE GENOMIC DNA]</scope>
    <source>
        <strain evidence="1 2">SpK</strain>
    </source>
</reference>
<gene>
    <name evidence="1" type="ORF">G4223_08005</name>
</gene>
<dbReference type="RefSeq" id="WP_163677469.1">
    <property type="nucleotide sequence ID" value="NZ_JAAIYP010000034.1"/>
</dbReference>
<proteinExistence type="predicted"/>
<sequence length="59" mass="6194">MLRFYNPDAIKLADQLEAVRASLTGVPDALPALASASHTLYCLAASGLIPPRGEKKEAA</sequence>
<accession>A0A7C9UYS5</accession>
<protein>
    <submittedName>
        <fullName evidence="1">Uncharacterized protein</fullName>
    </submittedName>
</protein>
<dbReference type="AlphaFoldDB" id="A0A7C9UYS5"/>
<evidence type="ECO:0000313" key="1">
    <source>
        <dbReference type="EMBL" id="NFV80051.1"/>
    </source>
</evidence>
<name>A0A7C9UYS5_9PROT</name>